<sequence>MSLVAARDLTAPVTVVLTLPWRSAPITLHAISVRVDPDDRVLLVGEGGRGLVALDGGELVLTVEADR</sequence>
<accession>A0ABZ0ZRF8</accession>
<name>A0ABZ0ZRF8_9ACTN</name>
<organism evidence="1 2">
    <name type="scientific">Nocardioides bizhenqiangii</name>
    <dbReference type="NCBI Taxonomy" id="3095076"/>
    <lineage>
        <taxon>Bacteria</taxon>
        <taxon>Bacillati</taxon>
        <taxon>Actinomycetota</taxon>
        <taxon>Actinomycetes</taxon>
        <taxon>Propionibacteriales</taxon>
        <taxon>Nocardioidaceae</taxon>
        <taxon>Nocardioides</taxon>
    </lineage>
</organism>
<gene>
    <name evidence="1" type="ORF">SHK19_00990</name>
</gene>
<dbReference type="EMBL" id="CP141059">
    <property type="protein sequence ID" value="WQQ26823.1"/>
    <property type="molecule type" value="Genomic_DNA"/>
</dbReference>
<keyword evidence="2" id="KW-1185">Reference proteome</keyword>
<dbReference type="RefSeq" id="WP_322937595.1">
    <property type="nucleotide sequence ID" value="NZ_CP141059.1"/>
</dbReference>
<evidence type="ECO:0000313" key="1">
    <source>
        <dbReference type="EMBL" id="WQQ26823.1"/>
    </source>
</evidence>
<protein>
    <submittedName>
        <fullName evidence="1">Uncharacterized protein</fullName>
    </submittedName>
</protein>
<reference evidence="2" key="1">
    <citation type="submission" date="2023-12" db="EMBL/GenBank/DDBJ databases">
        <title>Novel species in genus Nocardioides.</title>
        <authorList>
            <person name="Zhou H."/>
        </authorList>
    </citation>
    <scope>NUCLEOTIDE SEQUENCE [LARGE SCALE GENOMIC DNA]</scope>
    <source>
        <strain evidence="2">HM61</strain>
    </source>
</reference>
<dbReference type="Proteomes" id="UP001327225">
    <property type="component" value="Chromosome"/>
</dbReference>
<evidence type="ECO:0000313" key="2">
    <source>
        <dbReference type="Proteomes" id="UP001327225"/>
    </source>
</evidence>
<proteinExistence type="predicted"/>